<dbReference type="AlphaFoldDB" id="A0A0C2BQP2"/>
<accession>A0A0C2BQP2</accession>
<reference evidence="3 4" key="1">
    <citation type="submission" date="2014-12" db="EMBL/GenBank/DDBJ databases">
        <title>Denitrispirillum autotrophicum gen. nov., sp. nov., Denitrifying, Facultatively Autotrophic Bacteria Isolated from Rice Paddy Soil.</title>
        <authorList>
            <person name="Ishii S."/>
            <person name="Ashida N."/>
            <person name="Ohno H."/>
            <person name="Otsuka S."/>
            <person name="Yokota A."/>
            <person name="Senoo K."/>
        </authorList>
    </citation>
    <scope>NUCLEOTIDE SEQUENCE [LARGE SCALE GENOMIC DNA]</scope>
    <source>
        <strain evidence="3 4">TSA66</strain>
    </source>
</reference>
<dbReference type="EMBL" id="JWJG01000028">
    <property type="protein sequence ID" value="KIF83615.1"/>
    <property type="molecule type" value="Genomic_DNA"/>
</dbReference>
<evidence type="ECO:0000256" key="1">
    <source>
        <dbReference type="SAM" id="Phobius"/>
    </source>
</evidence>
<organism evidence="3 4">
    <name type="scientific">Noviherbaspirillum autotrophicum</name>
    <dbReference type="NCBI Taxonomy" id="709839"/>
    <lineage>
        <taxon>Bacteria</taxon>
        <taxon>Pseudomonadati</taxon>
        <taxon>Pseudomonadota</taxon>
        <taxon>Betaproteobacteria</taxon>
        <taxon>Burkholderiales</taxon>
        <taxon>Oxalobacteraceae</taxon>
        <taxon>Noviherbaspirillum</taxon>
    </lineage>
</organism>
<proteinExistence type="predicted"/>
<feature type="signal peptide" evidence="2">
    <location>
        <begin position="1"/>
        <end position="19"/>
    </location>
</feature>
<keyword evidence="4" id="KW-1185">Reference proteome</keyword>
<sequence>MLSAGAQALVVGAALSATAAMAHLACILIGAPAYRFMGAGERMARAAEAGRLRPTLVTLVITMILLLWSVYALSGAGVIGPLPLIRLVLVLACAVYLVRAIAFPFLKPAFPENSNTFWWISSGICGLIGLAYAYGTLSLWQTL</sequence>
<comment type="caution">
    <text evidence="3">The sequence shown here is derived from an EMBL/GenBank/DDBJ whole genome shotgun (WGS) entry which is preliminary data.</text>
</comment>
<gene>
    <name evidence="3" type="ORF">TSA66_09720</name>
</gene>
<feature type="transmembrane region" description="Helical" evidence="1">
    <location>
        <begin position="117"/>
        <end position="135"/>
    </location>
</feature>
<name>A0A0C2BQP2_9BURK</name>
<keyword evidence="1" id="KW-0812">Transmembrane</keyword>
<keyword evidence="1" id="KW-1133">Transmembrane helix</keyword>
<keyword evidence="1" id="KW-0472">Membrane</keyword>
<dbReference type="Proteomes" id="UP000031572">
    <property type="component" value="Unassembled WGS sequence"/>
</dbReference>
<feature type="chain" id="PRO_5002146323" evidence="2">
    <location>
        <begin position="20"/>
        <end position="143"/>
    </location>
</feature>
<keyword evidence="2" id="KW-0732">Signal</keyword>
<evidence type="ECO:0000313" key="3">
    <source>
        <dbReference type="EMBL" id="KIF83615.1"/>
    </source>
</evidence>
<evidence type="ECO:0000256" key="2">
    <source>
        <dbReference type="SAM" id="SignalP"/>
    </source>
</evidence>
<dbReference type="OrthoDB" id="5457135at2"/>
<feature type="transmembrane region" description="Helical" evidence="1">
    <location>
        <begin position="55"/>
        <end position="78"/>
    </location>
</feature>
<feature type="transmembrane region" description="Helical" evidence="1">
    <location>
        <begin position="6"/>
        <end position="34"/>
    </location>
</feature>
<feature type="transmembrane region" description="Helical" evidence="1">
    <location>
        <begin position="84"/>
        <end position="105"/>
    </location>
</feature>
<evidence type="ECO:0000313" key="4">
    <source>
        <dbReference type="Proteomes" id="UP000031572"/>
    </source>
</evidence>
<protein>
    <submittedName>
        <fullName evidence="3">Uncharacterized protein</fullName>
    </submittedName>
</protein>